<comment type="caution">
    <text evidence="24">The sequence shown here is derived from an EMBL/GenBank/DDBJ whole genome shotgun (WGS) entry which is preliminary data.</text>
</comment>
<dbReference type="FunFam" id="1.10.510.10:FF:000060">
    <property type="entry name" value="G-type lectin S-receptor-like serine/threonine-protein kinase"/>
    <property type="match status" value="1"/>
</dbReference>
<dbReference type="CDD" id="cd00028">
    <property type="entry name" value="B_lectin"/>
    <property type="match status" value="1"/>
</dbReference>
<organism evidence="24 25">
    <name type="scientific">Castanea mollissima</name>
    <name type="common">Chinese chestnut</name>
    <dbReference type="NCBI Taxonomy" id="60419"/>
    <lineage>
        <taxon>Eukaryota</taxon>
        <taxon>Viridiplantae</taxon>
        <taxon>Streptophyta</taxon>
        <taxon>Embryophyta</taxon>
        <taxon>Tracheophyta</taxon>
        <taxon>Spermatophyta</taxon>
        <taxon>Magnoliopsida</taxon>
        <taxon>eudicotyledons</taxon>
        <taxon>Gunneridae</taxon>
        <taxon>Pentapetalae</taxon>
        <taxon>rosids</taxon>
        <taxon>fabids</taxon>
        <taxon>Fagales</taxon>
        <taxon>Fagaceae</taxon>
        <taxon>Castanea</taxon>
    </lineage>
</organism>
<dbReference type="InterPro" id="IPR000858">
    <property type="entry name" value="S_locus_glycoprot_dom"/>
</dbReference>
<dbReference type="Proteomes" id="UP000737018">
    <property type="component" value="Unassembled WGS sequence"/>
</dbReference>
<evidence type="ECO:0000256" key="19">
    <source>
        <dbReference type="SAM" id="Phobius"/>
    </source>
</evidence>
<dbReference type="Pfam" id="PF07714">
    <property type="entry name" value="PK_Tyr_Ser-Thr"/>
    <property type="match status" value="1"/>
</dbReference>
<evidence type="ECO:0000256" key="14">
    <source>
        <dbReference type="ARBA" id="ARBA00023170"/>
    </source>
</evidence>
<protein>
    <recommendedName>
        <fullName evidence="18">Receptor-like serine/threonine-protein kinase</fullName>
        <ecNumber evidence="18">2.7.11.1</ecNumber>
    </recommendedName>
</protein>
<evidence type="ECO:0000256" key="16">
    <source>
        <dbReference type="ARBA" id="ARBA00047899"/>
    </source>
</evidence>
<evidence type="ECO:0000256" key="2">
    <source>
        <dbReference type="ARBA" id="ARBA00022475"/>
    </source>
</evidence>
<dbReference type="SMART" id="SM00108">
    <property type="entry name" value="B_lectin"/>
    <property type="match status" value="1"/>
</dbReference>
<evidence type="ECO:0000256" key="12">
    <source>
        <dbReference type="ARBA" id="ARBA00023136"/>
    </source>
</evidence>
<dbReference type="SMART" id="SM00220">
    <property type="entry name" value="S_TKc"/>
    <property type="match status" value="1"/>
</dbReference>
<dbReference type="PROSITE" id="PS50927">
    <property type="entry name" value="BULB_LECTIN"/>
    <property type="match status" value="1"/>
</dbReference>
<dbReference type="AlphaFoldDB" id="A0A8J4QIH3"/>
<feature type="signal peptide" evidence="20">
    <location>
        <begin position="1"/>
        <end position="25"/>
    </location>
</feature>
<evidence type="ECO:0000256" key="8">
    <source>
        <dbReference type="ARBA" id="ARBA00022741"/>
    </source>
</evidence>
<dbReference type="Pfam" id="PF11883">
    <property type="entry name" value="DUF3403"/>
    <property type="match status" value="1"/>
</dbReference>
<accession>A0A8J4QIH3</accession>
<dbReference type="GO" id="GO:0005886">
    <property type="term" value="C:plasma membrane"/>
    <property type="evidence" value="ECO:0007669"/>
    <property type="project" value="UniProtKB-SubCell"/>
</dbReference>
<keyword evidence="10 18" id="KW-0067">ATP-binding</keyword>
<dbReference type="PROSITE" id="PS00108">
    <property type="entry name" value="PROTEIN_KINASE_ST"/>
    <property type="match status" value="1"/>
</dbReference>
<evidence type="ECO:0000259" key="23">
    <source>
        <dbReference type="PROSITE" id="PS50948"/>
    </source>
</evidence>
<dbReference type="PANTHER" id="PTHR27002:SF1095">
    <property type="entry name" value="G-TYPE LECTIN S-RECEPTOR-LIKE SERINE_THREONINE-PROTEIN KINASE RKS1"/>
    <property type="match status" value="1"/>
</dbReference>
<evidence type="ECO:0000256" key="9">
    <source>
        <dbReference type="ARBA" id="ARBA00022777"/>
    </source>
</evidence>
<dbReference type="EMBL" id="JRKL02009046">
    <property type="protein sequence ID" value="KAF3946531.1"/>
    <property type="molecule type" value="Genomic_DNA"/>
</dbReference>
<keyword evidence="25" id="KW-1185">Reference proteome</keyword>
<gene>
    <name evidence="24" type="ORF">CMV_027212</name>
</gene>
<dbReference type="InterPro" id="IPR008271">
    <property type="entry name" value="Ser/Thr_kinase_AS"/>
</dbReference>
<keyword evidence="6 20" id="KW-0732">Signal</keyword>
<evidence type="ECO:0000256" key="1">
    <source>
        <dbReference type="ARBA" id="ARBA00004251"/>
    </source>
</evidence>
<dbReference type="InterPro" id="IPR021820">
    <property type="entry name" value="S-locus_recpt_kinase_C"/>
</dbReference>
<keyword evidence="15" id="KW-0325">Glycoprotein</keyword>
<keyword evidence="7" id="KW-0430">Lectin</keyword>
<dbReference type="OrthoDB" id="1933550at2759"/>
<dbReference type="PANTHER" id="PTHR27002">
    <property type="entry name" value="RECEPTOR-LIKE SERINE/THREONINE-PROTEIN KINASE SD1-8"/>
    <property type="match status" value="1"/>
</dbReference>
<keyword evidence="11 19" id="KW-1133">Transmembrane helix</keyword>
<dbReference type="PIRSF" id="PIRSF000641">
    <property type="entry name" value="SRK"/>
    <property type="match status" value="1"/>
</dbReference>
<dbReference type="Pfam" id="PF01453">
    <property type="entry name" value="B_lectin"/>
    <property type="match status" value="1"/>
</dbReference>
<dbReference type="InterPro" id="IPR001245">
    <property type="entry name" value="Ser-Thr/Tyr_kinase_cat_dom"/>
</dbReference>
<dbReference type="CDD" id="cd01098">
    <property type="entry name" value="PAN_AP_plant"/>
    <property type="match status" value="1"/>
</dbReference>
<dbReference type="Gene3D" id="1.10.510.10">
    <property type="entry name" value="Transferase(Phosphotransferase) domain 1"/>
    <property type="match status" value="1"/>
</dbReference>
<evidence type="ECO:0000256" key="6">
    <source>
        <dbReference type="ARBA" id="ARBA00022729"/>
    </source>
</evidence>
<feature type="domain" description="Protein kinase" evidence="21">
    <location>
        <begin position="518"/>
        <end position="803"/>
    </location>
</feature>
<dbReference type="PROSITE" id="PS50011">
    <property type="entry name" value="PROTEIN_KINASE_DOM"/>
    <property type="match status" value="1"/>
</dbReference>
<dbReference type="GO" id="GO:0048544">
    <property type="term" value="P:recognition of pollen"/>
    <property type="evidence" value="ECO:0007669"/>
    <property type="project" value="InterPro"/>
</dbReference>
<feature type="domain" description="Bulb-type lectin" evidence="22">
    <location>
        <begin position="26"/>
        <end position="153"/>
    </location>
</feature>
<feature type="domain" description="Apple" evidence="23">
    <location>
        <begin position="339"/>
        <end position="420"/>
    </location>
</feature>
<dbReference type="Pfam" id="PF08276">
    <property type="entry name" value="PAN_2"/>
    <property type="match status" value="1"/>
</dbReference>
<dbReference type="InterPro" id="IPR011009">
    <property type="entry name" value="Kinase-like_dom_sf"/>
</dbReference>
<dbReference type="InterPro" id="IPR000719">
    <property type="entry name" value="Prot_kinase_dom"/>
</dbReference>
<evidence type="ECO:0000259" key="21">
    <source>
        <dbReference type="PROSITE" id="PS50011"/>
    </source>
</evidence>
<dbReference type="SMART" id="SM00473">
    <property type="entry name" value="PAN_AP"/>
    <property type="match status" value="1"/>
</dbReference>
<evidence type="ECO:0000256" key="7">
    <source>
        <dbReference type="ARBA" id="ARBA00022734"/>
    </source>
</evidence>
<keyword evidence="2" id="KW-1003">Cell membrane</keyword>
<keyword evidence="14" id="KW-0675">Receptor</keyword>
<keyword evidence="9 18" id="KW-0418">Kinase</keyword>
<dbReference type="PROSITE" id="PS50948">
    <property type="entry name" value="PAN"/>
    <property type="match status" value="1"/>
</dbReference>
<sequence length="834" mass="93880">MMNPAKGNTSLLLLSLLLVCPICTSLDTITPDQPLKDGDGQLLLSNQKTFALGFFSPGSSSYRYVGIWYNQITEQTVAWVANRDTPLKDHSGVLSINSKGNLVLHTQNQTTPIWSTNVSFSVSFTNNSMAKLLDIGNLVLVQQDSQRVTWQSFDYPTNTLLPLMKLGLDRRTGLNRFLTSWKSKDDPGIGNHSFRMVPTGYPQVSLYTGQTLLWRMGFWNGVTWSGVPRILSEYFKVSWVNNQDESTFMYSIIPNLPTKVIVKMVVDESGIVERSLWQETTWVEYWFAPQGFCDNYLNCGPNSYCDSHNLVIFECKCFLGFEPKSSRDCMREKQGVSMCNNGEGFVKLAHMKVPDTSIAHADMSLSMKECEQKCLRNCSCMAYASANESEGGIGCLTWHGDLVDTRTFPDLGQDLYIRVDAVVLAQYAKKNGRTQKKRMLAILGVSVAVMFLLTVLVVYCFVMKKKKEKRHSTYSYSADSTLQYFEDSPSRRDLDGTRRNSNFPLFDLRTIIAATDNFSIANKLGQGGFGPVYKGLLQNGMEIAVKRLSKCSGQGIEQFKMEIALIAKLQHRNLVRILGCCIHKEEKMLIYEYLPNKSLDFFIFDETKRSCLNWEKRFEIICGIGRGILYLHQDSRLRIIHRDLKASNVLLDNALNPKISNFGMARIVGGDQIEDNTNCIVGTYGYMSPEYAMQGLFSIKSDVYSFGVLLLEIITGKRNGTYHHDGPSSNLIGHVWDLWREDNSMKIVDPLLDETDLANKVSRCIQIGLLCVQEYATHRPTMSTVVFMLGNDTPLPSPKQPAFILKGNYNSTDISTSAASNSINEITFSKIDGR</sequence>
<evidence type="ECO:0000256" key="15">
    <source>
        <dbReference type="ARBA" id="ARBA00023180"/>
    </source>
</evidence>
<proteinExistence type="inferred from homology"/>
<evidence type="ECO:0000256" key="13">
    <source>
        <dbReference type="ARBA" id="ARBA00023157"/>
    </source>
</evidence>
<reference evidence="24" key="1">
    <citation type="submission" date="2020-03" db="EMBL/GenBank/DDBJ databases">
        <title>Castanea mollissima Vanexum genome sequencing.</title>
        <authorList>
            <person name="Staton M."/>
        </authorList>
    </citation>
    <scope>NUCLEOTIDE SEQUENCE</scope>
    <source>
        <tissue evidence="24">Leaf</tissue>
    </source>
</reference>
<evidence type="ECO:0000256" key="4">
    <source>
        <dbReference type="ARBA" id="ARBA00022679"/>
    </source>
</evidence>
<keyword evidence="13" id="KW-1015">Disulfide bond</keyword>
<dbReference type="InterPro" id="IPR024171">
    <property type="entry name" value="SRK-like_kinase"/>
</dbReference>
<evidence type="ECO:0000256" key="3">
    <source>
        <dbReference type="ARBA" id="ARBA00022527"/>
    </source>
</evidence>
<comment type="similarity">
    <text evidence="18">Belongs to the protein kinase superfamily. Ser/Thr protein kinase family.</text>
</comment>
<dbReference type="GO" id="GO:0004674">
    <property type="term" value="F:protein serine/threonine kinase activity"/>
    <property type="evidence" value="ECO:0007669"/>
    <property type="project" value="UniProtKB-KW"/>
</dbReference>
<keyword evidence="3 18" id="KW-0723">Serine/threonine-protein kinase</keyword>
<dbReference type="GO" id="GO:0005524">
    <property type="term" value="F:ATP binding"/>
    <property type="evidence" value="ECO:0007669"/>
    <property type="project" value="UniProtKB-KW"/>
</dbReference>
<feature type="chain" id="PRO_5035324935" description="Receptor-like serine/threonine-protein kinase" evidence="20">
    <location>
        <begin position="26"/>
        <end position="834"/>
    </location>
</feature>
<evidence type="ECO:0000256" key="20">
    <source>
        <dbReference type="SAM" id="SignalP"/>
    </source>
</evidence>
<dbReference type="InterPro" id="IPR001480">
    <property type="entry name" value="Bulb-type_lectin_dom"/>
</dbReference>
<dbReference type="Pfam" id="PF00954">
    <property type="entry name" value="S_locus_glycop"/>
    <property type="match status" value="1"/>
</dbReference>
<dbReference type="Gene3D" id="3.30.200.20">
    <property type="entry name" value="Phosphorylase Kinase, domain 1"/>
    <property type="match status" value="1"/>
</dbReference>
<evidence type="ECO:0000256" key="18">
    <source>
        <dbReference type="PIRNR" id="PIRNR000641"/>
    </source>
</evidence>
<dbReference type="FunFam" id="2.90.10.10:FF:000029">
    <property type="entry name" value="G-type lectin S-receptor-like serine/threonine-protein kinase"/>
    <property type="match status" value="1"/>
</dbReference>
<keyword evidence="12 19" id="KW-0472">Membrane</keyword>
<evidence type="ECO:0000313" key="25">
    <source>
        <dbReference type="Proteomes" id="UP000737018"/>
    </source>
</evidence>
<comment type="subcellular location">
    <subcellularLocation>
        <location evidence="1">Cell membrane</location>
        <topology evidence="1">Single-pass type I membrane protein</topology>
    </subcellularLocation>
</comment>
<name>A0A8J4QIH3_9ROSI</name>
<keyword evidence="5 19" id="KW-0812">Transmembrane</keyword>
<evidence type="ECO:0000256" key="17">
    <source>
        <dbReference type="ARBA" id="ARBA00048679"/>
    </source>
</evidence>
<dbReference type="GO" id="GO:0030246">
    <property type="term" value="F:carbohydrate binding"/>
    <property type="evidence" value="ECO:0007669"/>
    <property type="project" value="UniProtKB-KW"/>
</dbReference>
<evidence type="ECO:0000259" key="22">
    <source>
        <dbReference type="PROSITE" id="PS50927"/>
    </source>
</evidence>
<dbReference type="InterPro" id="IPR036426">
    <property type="entry name" value="Bulb-type_lectin_dom_sf"/>
</dbReference>
<feature type="transmembrane region" description="Helical" evidence="19">
    <location>
        <begin position="439"/>
        <end position="462"/>
    </location>
</feature>
<dbReference type="SUPFAM" id="SSF51110">
    <property type="entry name" value="alpha-D-mannose-specific plant lectins"/>
    <property type="match status" value="1"/>
</dbReference>
<dbReference type="Gene3D" id="2.90.10.10">
    <property type="entry name" value="Bulb-type lectin domain"/>
    <property type="match status" value="1"/>
</dbReference>
<evidence type="ECO:0000256" key="10">
    <source>
        <dbReference type="ARBA" id="ARBA00022840"/>
    </source>
</evidence>
<dbReference type="InterPro" id="IPR003609">
    <property type="entry name" value="Pan_app"/>
</dbReference>
<dbReference type="FunFam" id="3.30.200.20:FF:000330">
    <property type="entry name" value="G-type lectin S-receptor-like serine/threonine-protein kinase At4g03230"/>
    <property type="match status" value="1"/>
</dbReference>
<comment type="catalytic activity">
    <reaction evidence="17 18">
        <text>L-seryl-[protein] + ATP = O-phospho-L-seryl-[protein] + ADP + H(+)</text>
        <dbReference type="Rhea" id="RHEA:17989"/>
        <dbReference type="Rhea" id="RHEA-COMP:9863"/>
        <dbReference type="Rhea" id="RHEA-COMP:11604"/>
        <dbReference type="ChEBI" id="CHEBI:15378"/>
        <dbReference type="ChEBI" id="CHEBI:29999"/>
        <dbReference type="ChEBI" id="CHEBI:30616"/>
        <dbReference type="ChEBI" id="CHEBI:83421"/>
        <dbReference type="ChEBI" id="CHEBI:456216"/>
        <dbReference type="EC" id="2.7.11.1"/>
    </reaction>
</comment>
<dbReference type="SUPFAM" id="SSF56112">
    <property type="entry name" value="Protein kinase-like (PK-like)"/>
    <property type="match status" value="1"/>
</dbReference>
<evidence type="ECO:0000256" key="11">
    <source>
        <dbReference type="ARBA" id="ARBA00022989"/>
    </source>
</evidence>
<keyword evidence="4 18" id="KW-0808">Transferase</keyword>
<evidence type="ECO:0000313" key="24">
    <source>
        <dbReference type="EMBL" id="KAF3946531.1"/>
    </source>
</evidence>
<keyword evidence="8 18" id="KW-0547">Nucleotide-binding</keyword>
<comment type="catalytic activity">
    <reaction evidence="16 18">
        <text>L-threonyl-[protein] + ATP = O-phospho-L-threonyl-[protein] + ADP + H(+)</text>
        <dbReference type="Rhea" id="RHEA:46608"/>
        <dbReference type="Rhea" id="RHEA-COMP:11060"/>
        <dbReference type="Rhea" id="RHEA-COMP:11605"/>
        <dbReference type="ChEBI" id="CHEBI:15378"/>
        <dbReference type="ChEBI" id="CHEBI:30013"/>
        <dbReference type="ChEBI" id="CHEBI:30616"/>
        <dbReference type="ChEBI" id="CHEBI:61977"/>
        <dbReference type="ChEBI" id="CHEBI:456216"/>
        <dbReference type="EC" id="2.7.11.1"/>
    </reaction>
</comment>
<dbReference type="EC" id="2.7.11.1" evidence="18"/>
<evidence type="ECO:0000256" key="5">
    <source>
        <dbReference type="ARBA" id="ARBA00022692"/>
    </source>
</evidence>